<evidence type="ECO:0000256" key="2">
    <source>
        <dbReference type="ARBA" id="ARBA00010624"/>
    </source>
</evidence>
<evidence type="ECO:0000313" key="10">
    <source>
        <dbReference type="Proteomes" id="UP000603453"/>
    </source>
</evidence>
<protein>
    <recommendedName>
        <fullName evidence="6">Cleavage and polyadenylation specificity factor subunit 2</fullName>
    </recommendedName>
    <alternativeName>
        <fullName evidence="6">Cleavage and polyadenylation specificity factor 100 kDa subunit</fullName>
    </alternativeName>
</protein>
<dbReference type="Pfam" id="PF13299">
    <property type="entry name" value="CPSF100_C"/>
    <property type="match status" value="1"/>
</dbReference>
<dbReference type="Pfam" id="PF16661">
    <property type="entry name" value="Lactamase_B_6"/>
    <property type="match status" value="1"/>
</dbReference>
<keyword evidence="7" id="KW-0472">Membrane</keyword>
<dbReference type="AlphaFoldDB" id="A0A8H7RIY2"/>
<comment type="subcellular location">
    <subcellularLocation>
        <location evidence="1 6">Nucleus</location>
    </subcellularLocation>
</comment>
<evidence type="ECO:0000256" key="1">
    <source>
        <dbReference type="ARBA" id="ARBA00004123"/>
    </source>
</evidence>
<sequence>MTSYIKFTPISGAKNEDPLCYLLEIDEAKILLDCGWSDKFDEHDLAHLKKIAKQVDVVLLSHSDLPHLGAYPYARSHLGMTCPVYSTIPIVNMGRICLYDLYQAKTDELDFKTFSLEDVDNAFDKITSLRYSQPTALTGKCQGITITAYAAAHTIGGTIWKIKQDTDEIVYAVDFNHRKELHLDGTVLHSGGVVLDALTRPSLLITDAYNSKVVHPARKDRYAAMFDTMMTTLNNGGSVLLPTDSTARVLELSNLLEQHWSQNQISYPLIMLTYTSFRMAYFAKVMLEWMGEDLNKNFSQRELPYEFKYMRLCHKLADLDNYPGPKVVIASNDSLETGFSRELFVKWMAMEDKNTLILTDRSGPDTLARRLYNDWDAQTGDPQVPANSTKVPVKSAIEYETTMDLKVYKRVPLEGAELQEYEAAQRAKQERDAAQAAMIARSKTIIEEDESDSSDIDDVDENMEDLLTKQFDLYVRDAGKSGGFFKQAQSYRMFPYLEKRKKIDDYGEAIQVEHYMKASDFERIEQEKKSLGEGANFGKEDEMQVDIDEHFFLGRDDTPTKYTSSDETLHIKCQLRYVDLEGLSDGRSIKTILPQIAPRKLIIVHGSKESTDDLSSAVHSIDHFTNEIFTPSVGEVLNVSAATNIYRVKLTDSMASSLQFSKLDDYDLARIVGRIHFPDDSTTPSLDVAMPDATVKEEPTIFVGDVRLSEFKKVLQSAGIQAEFKGEGILVCNDEVAVRKTGTGQLLVEGILSEDYYKIRSLLYAQHAIVNQLIDRMPEEMYIIPIHDVPVTLDNKPRRYCRILANVTLILGMALVVISALFKLQSRVYISQAIEAECPVICVTTCYRFMPFPTSCESKLACDDQCLSAGISKALTAGAGCSELHRLLLL</sequence>
<dbReference type="SUPFAM" id="SSF56281">
    <property type="entry name" value="Metallo-hydrolase/oxidoreductase"/>
    <property type="match status" value="1"/>
</dbReference>
<keyword evidence="10" id="KW-1185">Reference proteome</keyword>
<dbReference type="InterPro" id="IPR027075">
    <property type="entry name" value="CPSF2"/>
</dbReference>
<name>A0A8H7RIY2_9FUNG</name>
<dbReference type="InterPro" id="IPR022712">
    <property type="entry name" value="Beta_Casp"/>
</dbReference>
<dbReference type="CDD" id="cd16293">
    <property type="entry name" value="CPSF2-like_MBL-fold"/>
    <property type="match status" value="1"/>
</dbReference>
<dbReference type="FunFam" id="3.60.15.10:FF:000008">
    <property type="entry name" value="Cleavage and polyadenylation specificity factor subunit 2"/>
    <property type="match status" value="1"/>
</dbReference>
<evidence type="ECO:0000256" key="6">
    <source>
        <dbReference type="RuleBase" id="RU365006"/>
    </source>
</evidence>
<dbReference type="Pfam" id="PF07521">
    <property type="entry name" value="RMMBL"/>
    <property type="match status" value="1"/>
</dbReference>
<proteinExistence type="inferred from homology"/>
<dbReference type="Gene3D" id="3.60.15.10">
    <property type="entry name" value="Ribonuclease Z/Hydroxyacylglutathione hydrolase-like"/>
    <property type="match status" value="1"/>
</dbReference>
<keyword evidence="5 6" id="KW-0539">Nucleus</keyword>
<feature type="transmembrane region" description="Helical" evidence="7">
    <location>
        <begin position="803"/>
        <end position="822"/>
    </location>
</feature>
<dbReference type="PANTHER" id="PTHR45922">
    <property type="entry name" value="CLEAVAGE AND POLYADENYLATION SPECIFICITY FACTOR SUBUNIT 2"/>
    <property type="match status" value="1"/>
</dbReference>
<evidence type="ECO:0000256" key="5">
    <source>
        <dbReference type="ARBA" id="ARBA00023242"/>
    </source>
</evidence>
<keyword evidence="7" id="KW-1133">Transmembrane helix</keyword>
<reference evidence="9" key="1">
    <citation type="submission" date="2020-12" db="EMBL/GenBank/DDBJ databases">
        <title>Metabolic potential, ecology and presence of endohyphal bacteria is reflected in genomic diversity of Mucoromycotina.</title>
        <authorList>
            <person name="Muszewska A."/>
            <person name="Okrasinska A."/>
            <person name="Steczkiewicz K."/>
            <person name="Drgas O."/>
            <person name="Orlowska M."/>
            <person name="Perlinska-Lenart U."/>
            <person name="Aleksandrzak-Piekarczyk T."/>
            <person name="Szatraj K."/>
            <person name="Zielenkiewicz U."/>
            <person name="Pilsyk S."/>
            <person name="Malc E."/>
            <person name="Mieczkowski P."/>
            <person name="Kruszewska J.S."/>
            <person name="Biernat P."/>
            <person name="Pawlowska J."/>
        </authorList>
    </citation>
    <scope>NUCLEOTIDE SEQUENCE</scope>
    <source>
        <strain evidence="9">WA0000017839</strain>
    </source>
</reference>
<dbReference type="InterPro" id="IPR001279">
    <property type="entry name" value="Metallo-B-lactamas"/>
</dbReference>
<evidence type="ECO:0000256" key="7">
    <source>
        <dbReference type="SAM" id="Phobius"/>
    </source>
</evidence>
<organism evidence="9 10">
    <name type="scientific">Mucor saturninus</name>
    <dbReference type="NCBI Taxonomy" id="64648"/>
    <lineage>
        <taxon>Eukaryota</taxon>
        <taxon>Fungi</taxon>
        <taxon>Fungi incertae sedis</taxon>
        <taxon>Mucoromycota</taxon>
        <taxon>Mucoromycotina</taxon>
        <taxon>Mucoromycetes</taxon>
        <taxon>Mucorales</taxon>
        <taxon>Mucorineae</taxon>
        <taxon>Mucoraceae</taxon>
        <taxon>Mucor</taxon>
    </lineage>
</organism>
<dbReference type="InterPro" id="IPR025069">
    <property type="entry name" value="Cpsf2_C"/>
</dbReference>
<evidence type="ECO:0000256" key="3">
    <source>
        <dbReference type="ARBA" id="ARBA00022664"/>
    </source>
</evidence>
<keyword evidence="4 6" id="KW-0694">RNA-binding</keyword>
<dbReference type="PANTHER" id="PTHR45922:SF1">
    <property type="entry name" value="CLEAVAGE AND POLYADENYLATION SPECIFICITY FACTOR SUBUNIT 2"/>
    <property type="match status" value="1"/>
</dbReference>
<dbReference type="InterPro" id="IPR035639">
    <property type="entry name" value="CPSF2_MBL"/>
</dbReference>
<dbReference type="InterPro" id="IPR011108">
    <property type="entry name" value="RMMBL"/>
</dbReference>
<dbReference type="Proteomes" id="UP000603453">
    <property type="component" value="Unassembled WGS sequence"/>
</dbReference>
<dbReference type="InterPro" id="IPR036866">
    <property type="entry name" value="RibonucZ/Hydroxyglut_hydro"/>
</dbReference>
<evidence type="ECO:0000259" key="8">
    <source>
        <dbReference type="SMART" id="SM01027"/>
    </source>
</evidence>
<dbReference type="OrthoDB" id="64353at2759"/>
<evidence type="ECO:0000256" key="4">
    <source>
        <dbReference type="ARBA" id="ARBA00022884"/>
    </source>
</evidence>
<dbReference type="GO" id="GO:0005847">
    <property type="term" value="C:mRNA cleavage and polyadenylation specificity factor complex"/>
    <property type="evidence" value="ECO:0007669"/>
    <property type="project" value="InterPro"/>
</dbReference>
<dbReference type="GO" id="GO:0003723">
    <property type="term" value="F:RNA binding"/>
    <property type="evidence" value="ECO:0007669"/>
    <property type="project" value="UniProtKB-KW"/>
</dbReference>
<accession>A0A8H7RIY2</accession>
<dbReference type="GO" id="GO:0006398">
    <property type="term" value="P:mRNA 3'-end processing by stem-loop binding and cleavage"/>
    <property type="evidence" value="ECO:0007669"/>
    <property type="project" value="InterPro"/>
</dbReference>
<feature type="domain" description="Beta-Casp" evidence="8">
    <location>
        <begin position="249"/>
        <end position="371"/>
    </location>
</feature>
<gene>
    <name evidence="9" type="ORF">INT47_006395</name>
</gene>
<keyword evidence="3 6" id="KW-0507">mRNA processing</keyword>
<dbReference type="EMBL" id="JAEPRD010000009">
    <property type="protein sequence ID" value="KAG2211275.1"/>
    <property type="molecule type" value="Genomic_DNA"/>
</dbReference>
<keyword evidence="7" id="KW-0812">Transmembrane</keyword>
<dbReference type="SMART" id="SM01027">
    <property type="entry name" value="Beta-Casp"/>
    <property type="match status" value="1"/>
</dbReference>
<evidence type="ECO:0000313" key="9">
    <source>
        <dbReference type="EMBL" id="KAG2211275.1"/>
    </source>
</evidence>
<comment type="caution">
    <text evidence="9">The sequence shown here is derived from an EMBL/GenBank/DDBJ whole genome shotgun (WGS) entry which is preliminary data.</text>
</comment>
<comment type="similarity">
    <text evidence="2 6">Belongs to the metallo-beta-lactamase superfamily. RNA-metabolizing metallo-beta-lactamase-like family. CPSF2/YSH1 subfamily.</text>
</comment>
<dbReference type="Pfam" id="PF10996">
    <property type="entry name" value="Beta-Casp"/>
    <property type="match status" value="1"/>
</dbReference>